<proteinExistence type="predicted"/>
<dbReference type="AlphaFoldDB" id="A0A834G1W1"/>
<dbReference type="OrthoDB" id="1688035at2759"/>
<evidence type="ECO:0000313" key="2">
    <source>
        <dbReference type="Proteomes" id="UP000626092"/>
    </source>
</evidence>
<organism evidence="1 2">
    <name type="scientific">Rhododendron simsii</name>
    <name type="common">Sims's rhododendron</name>
    <dbReference type="NCBI Taxonomy" id="118357"/>
    <lineage>
        <taxon>Eukaryota</taxon>
        <taxon>Viridiplantae</taxon>
        <taxon>Streptophyta</taxon>
        <taxon>Embryophyta</taxon>
        <taxon>Tracheophyta</taxon>
        <taxon>Spermatophyta</taxon>
        <taxon>Magnoliopsida</taxon>
        <taxon>eudicotyledons</taxon>
        <taxon>Gunneridae</taxon>
        <taxon>Pentapetalae</taxon>
        <taxon>asterids</taxon>
        <taxon>Ericales</taxon>
        <taxon>Ericaceae</taxon>
        <taxon>Ericoideae</taxon>
        <taxon>Rhodoreae</taxon>
        <taxon>Rhododendron</taxon>
    </lineage>
</organism>
<dbReference type="Proteomes" id="UP000626092">
    <property type="component" value="Unassembled WGS sequence"/>
</dbReference>
<sequence>METRKWCTRTIRLGQSGRGYGRVLVADISATAGGSRRPLWKLLWKKLFKEKIRKTMLEYSNSMHVKGVPKYDEYTYSQNFDEGLVWDEIDGLSRSFSVRFADPTIIFFKKGDM</sequence>
<gene>
    <name evidence="1" type="ORF">RHSIM_RhsimUnG0085500</name>
</gene>
<protein>
    <submittedName>
        <fullName evidence="1">Uncharacterized protein</fullName>
    </submittedName>
</protein>
<evidence type="ECO:0000313" key="1">
    <source>
        <dbReference type="EMBL" id="KAF7114511.1"/>
    </source>
</evidence>
<dbReference type="PANTHER" id="PTHR33168">
    <property type="entry name" value="STRESS INDUCED PROTEIN-RELATED"/>
    <property type="match status" value="1"/>
</dbReference>
<keyword evidence="2" id="KW-1185">Reference proteome</keyword>
<dbReference type="EMBL" id="WJXA01000210">
    <property type="protein sequence ID" value="KAF7114511.1"/>
    <property type="molecule type" value="Genomic_DNA"/>
</dbReference>
<accession>A0A834G1W1</accession>
<comment type="caution">
    <text evidence="1">The sequence shown here is derived from an EMBL/GenBank/DDBJ whole genome shotgun (WGS) entry which is preliminary data.</text>
</comment>
<reference evidence="1" key="1">
    <citation type="submission" date="2019-11" db="EMBL/GenBank/DDBJ databases">
        <authorList>
            <person name="Liu Y."/>
            <person name="Hou J."/>
            <person name="Li T.-Q."/>
            <person name="Guan C.-H."/>
            <person name="Wu X."/>
            <person name="Wu H.-Z."/>
            <person name="Ling F."/>
            <person name="Zhang R."/>
            <person name="Shi X.-G."/>
            <person name="Ren J.-P."/>
            <person name="Chen E.-F."/>
            <person name="Sun J.-M."/>
        </authorList>
    </citation>
    <scope>NUCLEOTIDE SEQUENCE</scope>
    <source>
        <strain evidence="1">Adult_tree_wgs_1</strain>
        <tissue evidence="1">Leaves</tissue>
    </source>
</reference>
<name>A0A834G1W1_RHOSS</name>